<dbReference type="AlphaFoldDB" id="A0A4Y3KKW0"/>
<name>A0A4Y3KKW0_9CELL</name>
<evidence type="ECO:0000313" key="2">
    <source>
        <dbReference type="Proteomes" id="UP000320461"/>
    </source>
</evidence>
<reference evidence="1 2" key="1">
    <citation type="submission" date="2019-06" db="EMBL/GenBank/DDBJ databases">
        <title>Whole genome shotgun sequence of Cellulomonas gelida NBRC 3748.</title>
        <authorList>
            <person name="Hosoyama A."/>
            <person name="Uohara A."/>
            <person name="Ohji S."/>
            <person name="Ichikawa N."/>
        </authorList>
    </citation>
    <scope>NUCLEOTIDE SEQUENCE [LARGE SCALE GENOMIC DNA]</scope>
    <source>
        <strain evidence="1 2">NBRC 3748</strain>
    </source>
</reference>
<accession>A0A4Y3KKW0</accession>
<proteinExistence type="predicted"/>
<organism evidence="1 2">
    <name type="scientific">Cellulomonas gelida</name>
    <dbReference type="NCBI Taxonomy" id="1712"/>
    <lineage>
        <taxon>Bacteria</taxon>
        <taxon>Bacillati</taxon>
        <taxon>Actinomycetota</taxon>
        <taxon>Actinomycetes</taxon>
        <taxon>Micrococcales</taxon>
        <taxon>Cellulomonadaceae</taxon>
        <taxon>Cellulomonas</taxon>
    </lineage>
</organism>
<evidence type="ECO:0000313" key="1">
    <source>
        <dbReference type="EMBL" id="GEA84637.1"/>
    </source>
</evidence>
<sequence length="48" mass="5449">MGPAGADRGAVPVDADDEGTWRTDHDLRLWDVPVIRLHDRMERVHSAR</sequence>
<comment type="caution">
    <text evidence="1">The sequence shown here is derived from an EMBL/GenBank/DDBJ whole genome shotgun (WGS) entry which is preliminary data.</text>
</comment>
<dbReference type="Proteomes" id="UP000320461">
    <property type="component" value="Unassembled WGS sequence"/>
</dbReference>
<gene>
    <name evidence="1" type="ORF">CGE01nite_18880</name>
</gene>
<protein>
    <submittedName>
        <fullName evidence="1">Uncharacterized protein</fullName>
    </submittedName>
</protein>
<keyword evidence="2" id="KW-1185">Reference proteome</keyword>
<dbReference type="EMBL" id="BJLQ01000017">
    <property type="protein sequence ID" value="GEA84637.1"/>
    <property type="molecule type" value="Genomic_DNA"/>
</dbReference>